<evidence type="ECO:0000313" key="7">
    <source>
        <dbReference type="EMBL" id="UUX49245.1"/>
    </source>
</evidence>
<dbReference type="Gene3D" id="3.30.1330.60">
    <property type="entry name" value="OmpA-like domain"/>
    <property type="match status" value="1"/>
</dbReference>
<dbReference type="GO" id="GO:0009279">
    <property type="term" value="C:cell outer membrane"/>
    <property type="evidence" value="ECO:0007669"/>
    <property type="project" value="UniProtKB-SubCell"/>
</dbReference>
<name>A0A9J7AV08_9PROT</name>
<evidence type="ECO:0000256" key="4">
    <source>
        <dbReference type="PROSITE-ProRule" id="PRU00473"/>
    </source>
</evidence>
<dbReference type="Pfam" id="PF00691">
    <property type="entry name" value="OmpA"/>
    <property type="match status" value="1"/>
</dbReference>
<feature type="domain" description="OmpA-like" evidence="6">
    <location>
        <begin position="233"/>
        <end position="347"/>
    </location>
</feature>
<gene>
    <name evidence="7" type="ORF">NUH88_17810</name>
</gene>
<evidence type="ECO:0000313" key="8">
    <source>
        <dbReference type="Proteomes" id="UP001060336"/>
    </source>
</evidence>
<dbReference type="KEGG" id="naci:NUH88_17810"/>
<dbReference type="AlphaFoldDB" id="A0A9J7AV08"/>
<evidence type="ECO:0000256" key="2">
    <source>
        <dbReference type="ARBA" id="ARBA00023136"/>
    </source>
</evidence>
<dbReference type="PROSITE" id="PS51257">
    <property type="entry name" value="PROKAR_LIPOPROTEIN"/>
    <property type="match status" value="1"/>
</dbReference>
<dbReference type="SUPFAM" id="SSF103088">
    <property type="entry name" value="OmpA-like"/>
    <property type="match status" value="1"/>
</dbReference>
<reference evidence="7" key="1">
    <citation type="submission" date="2022-08" db="EMBL/GenBank/DDBJ databases">
        <title>Nisaea acidiphila sp. nov., isolated from a marine algal debris and emended description of the genus Nisaea Urios et al. 2008.</title>
        <authorList>
            <person name="Kwon K."/>
        </authorList>
    </citation>
    <scope>NUCLEOTIDE SEQUENCE</scope>
    <source>
        <strain evidence="7">MEBiC11861</strain>
    </source>
</reference>
<evidence type="ECO:0000256" key="1">
    <source>
        <dbReference type="ARBA" id="ARBA00004442"/>
    </source>
</evidence>
<protein>
    <submittedName>
        <fullName evidence="7">OmpA family protein</fullName>
    </submittedName>
</protein>
<dbReference type="PANTHER" id="PTHR30329">
    <property type="entry name" value="STATOR ELEMENT OF FLAGELLAR MOTOR COMPLEX"/>
    <property type="match status" value="1"/>
</dbReference>
<dbReference type="PROSITE" id="PS51123">
    <property type="entry name" value="OMPA_2"/>
    <property type="match status" value="1"/>
</dbReference>
<organism evidence="7 8">
    <name type="scientific">Nisaea acidiphila</name>
    <dbReference type="NCBI Taxonomy" id="1862145"/>
    <lineage>
        <taxon>Bacteria</taxon>
        <taxon>Pseudomonadati</taxon>
        <taxon>Pseudomonadota</taxon>
        <taxon>Alphaproteobacteria</taxon>
        <taxon>Rhodospirillales</taxon>
        <taxon>Thalassobaculaceae</taxon>
        <taxon>Nisaea</taxon>
    </lineage>
</organism>
<evidence type="ECO:0000259" key="6">
    <source>
        <dbReference type="PROSITE" id="PS51123"/>
    </source>
</evidence>
<sequence>MTKRNDRQTLRGRAFALLLACSVGACALGPYDTEELKDLPPPDSLFLQELSRQYVELGDMERAEYDWPDTARFYDRAIRAAKGEIFEPEQLSARYLDPAEQTELSDARTQLASLFSAGARSIAGPESARGQAGFDCWIQELEEGHQPADIAYCRAIFVAAVSEIEAAVKGALVVLLPDADGKLGAVSVDNAGGSVLLDTERASALVAAAGATPRSAGTFVQADVEAVFGAALAASPAPPVTFVLYFEQGTDNLTSESRDLLATVSETITRRKLPQVEISGHTDRAGTTAYNDRLALDRARIVNSSVLGLGVPARVVAVESYGERAPIVPTADGVSEPRNRRVEIVIR</sequence>
<feature type="signal peptide" evidence="5">
    <location>
        <begin position="1"/>
        <end position="27"/>
    </location>
</feature>
<dbReference type="Proteomes" id="UP001060336">
    <property type="component" value="Chromosome"/>
</dbReference>
<dbReference type="InterPro" id="IPR050330">
    <property type="entry name" value="Bact_OuterMem_StrucFunc"/>
</dbReference>
<accession>A0A9J7AV08</accession>
<proteinExistence type="predicted"/>
<dbReference type="InterPro" id="IPR036737">
    <property type="entry name" value="OmpA-like_sf"/>
</dbReference>
<feature type="chain" id="PRO_5039891091" evidence="5">
    <location>
        <begin position="28"/>
        <end position="347"/>
    </location>
</feature>
<dbReference type="InterPro" id="IPR006665">
    <property type="entry name" value="OmpA-like"/>
</dbReference>
<dbReference type="EMBL" id="CP102480">
    <property type="protein sequence ID" value="UUX49245.1"/>
    <property type="molecule type" value="Genomic_DNA"/>
</dbReference>
<evidence type="ECO:0000256" key="5">
    <source>
        <dbReference type="SAM" id="SignalP"/>
    </source>
</evidence>
<dbReference type="CDD" id="cd07185">
    <property type="entry name" value="OmpA_C-like"/>
    <property type="match status" value="1"/>
</dbReference>
<comment type="subcellular location">
    <subcellularLocation>
        <location evidence="1">Cell outer membrane</location>
    </subcellularLocation>
</comment>
<keyword evidence="3" id="KW-0998">Cell outer membrane</keyword>
<dbReference type="PANTHER" id="PTHR30329:SF21">
    <property type="entry name" value="LIPOPROTEIN YIAD-RELATED"/>
    <property type="match status" value="1"/>
</dbReference>
<keyword evidence="2 4" id="KW-0472">Membrane</keyword>
<evidence type="ECO:0000256" key="3">
    <source>
        <dbReference type="ARBA" id="ARBA00023237"/>
    </source>
</evidence>
<keyword evidence="5" id="KW-0732">Signal</keyword>
<keyword evidence="8" id="KW-1185">Reference proteome</keyword>
<dbReference type="RefSeq" id="WP_257767794.1">
    <property type="nucleotide sequence ID" value="NZ_CP102480.1"/>
</dbReference>
<dbReference type="InterPro" id="IPR006664">
    <property type="entry name" value="OMP_bac"/>
</dbReference>
<dbReference type="PRINTS" id="PR01021">
    <property type="entry name" value="OMPADOMAIN"/>
</dbReference>